<dbReference type="AlphaFoldDB" id="A0A5C6BVA9"/>
<comment type="caution">
    <text evidence="3">The sequence shown here is derived from an EMBL/GenBank/DDBJ whole genome shotgun (WGS) entry which is preliminary data.</text>
</comment>
<keyword evidence="2" id="KW-0812">Transmembrane</keyword>
<evidence type="ECO:0000313" key="4">
    <source>
        <dbReference type="Proteomes" id="UP000319908"/>
    </source>
</evidence>
<evidence type="ECO:0000256" key="2">
    <source>
        <dbReference type="SAM" id="Phobius"/>
    </source>
</evidence>
<dbReference type="InterPro" id="IPR005325">
    <property type="entry name" value="DUF308_memb"/>
</dbReference>
<dbReference type="RefSeq" id="WP_302118985.1">
    <property type="nucleotide sequence ID" value="NZ_SJPU01000002.1"/>
</dbReference>
<sequence length="217" mass="23030">MTDSSTPPTTPPSSPSPAMGDHPSAREIVGALSKIWWLPLLRGIFLIVLGIYALVQPEITIAALAQVMGFFLIFDGVIAVAAGIVGEVPSRGWTILRGVIAVLVGILVFAHPVLVAGMTTVVIIYMIAFSAIFSGVLEIVAAIRDHREINGVGWYIFSGILSIIFGGLLLMAPFMFGLTMVRIIGVFAAIAGVVMITLAFRLKGIGKHLQSHVEHAS</sequence>
<dbReference type="InterPro" id="IPR052712">
    <property type="entry name" value="Acid_resist_chaperone_HdeD"/>
</dbReference>
<evidence type="ECO:0000313" key="3">
    <source>
        <dbReference type="EMBL" id="TWU15998.1"/>
    </source>
</evidence>
<gene>
    <name evidence="3" type="ORF">Poly21_32020</name>
</gene>
<keyword evidence="4" id="KW-1185">Reference proteome</keyword>
<evidence type="ECO:0000256" key="1">
    <source>
        <dbReference type="SAM" id="MobiDB-lite"/>
    </source>
</evidence>
<protein>
    <submittedName>
        <fullName evidence="3">Acid-resistance membrane protein</fullName>
    </submittedName>
</protein>
<feature type="transmembrane region" description="Helical" evidence="2">
    <location>
        <begin position="180"/>
        <end position="200"/>
    </location>
</feature>
<feature type="region of interest" description="Disordered" evidence="1">
    <location>
        <begin position="1"/>
        <end position="22"/>
    </location>
</feature>
<feature type="transmembrane region" description="Helical" evidence="2">
    <location>
        <begin position="122"/>
        <end position="140"/>
    </location>
</feature>
<feature type="transmembrane region" description="Helical" evidence="2">
    <location>
        <begin position="35"/>
        <end position="55"/>
    </location>
</feature>
<keyword evidence="2" id="KW-1133">Transmembrane helix</keyword>
<keyword evidence="2" id="KW-0472">Membrane</keyword>
<dbReference type="PANTHER" id="PTHR34989:SF1">
    <property type="entry name" value="PROTEIN HDED"/>
    <property type="match status" value="1"/>
</dbReference>
<reference evidence="3 4" key="1">
    <citation type="journal article" date="2020" name="Antonie Van Leeuwenhoek">
        <title>Rhodopirellula heiligendammensis sp. nov., Rhodopirellula pilleata sp. nov., and Rhodopirellula solitaria sp. nov. isolated from natural or artificial marine surfaces in Northern Germany and California, USA, and emended description of the genus Rhodopirellula.</title>
        <authorList>
            <person name="Kallscheuer N."/>
            <person name="Wiegand S."/>
            <person name="Jogler M."/>
            <person name="Boedeker C."/>
            <person name="Peeters S.H."/>
            <person name="Rast P."/>
            <person name="Heuer A."/>
            <person name="Jetten M.S.M."/>
            <person name="Rohde M."/>
            <person name="Jogler C."/>
        </authorList>
    </citation>
    <scope>NUCLEOTIDE SEQUENCE [LARGE SCALE GENOMIC DNA]</scope>
    <source>
        <strain evidence="3 4">Poly21</strain>
    </source>
</reference>
<dbReference type="Proteomes" id="UP000319908">
    <property type="component" value="Unassembled WGS sequence"/>
</dbReference>
<feature type="transmembrane region" description="Helical" evidence="2">
    <location>
        <begin position="98"/>
        <end position="116"/>
    </location>
</feature>
<proteinExistence type="predicted"/>
<dbReference type="GO" id="GO:0005886">
    <property type="term" value="C:plasma membrane"/>
    <property type="evidence" value="ECO:0007669"/>
    <property type="project" value="TreeGrafter"/>
</dbReference>
<accession>A0A5C6BVA9</accession>
<dbReference type="PANTHER" id="PTHR34989">
    <property type="entry name" value="PROTEIN HDED"/>
    <property type="match status" value="1"/>
</dbReference>
<feature type="transmembrane region" description="Helical" evidence="2">
    <location>
        <begin position="61"/>
        <end position="86"/>
    </location>
</feature>
<dbReference type="EMBL" id="SJPU01000002">
    <property type="protein sequence ID" value="TWU15998.1"/>
    <property type="molecule type" value="Genomic_DNA"/>
</dbReference>
<organism evidence="3 4">
    <name type="scientific">Allorhodopirellula heiligendammensis</name>
    <dbReference type="NCBI Taxonomy" id="2714739"/>
    <lineage>
        <taxon>Bacteria</taxon>
        <taxon>Pseudomonadati</taxon>
        <taxon>Planctomycetota</taxon>
        <taxon>Planctomycetia</taxon>
        <taxon>Pirellulales</taxon>
        <taxon>Pirellulaceae</taxon>
        <taxon>Allorhodopirellula</taxon>
    </lineage>
</organism>
<feature type="transmembrane region" description="Helical" evidence="2">
    <location>
        <begin position="152"/>
        <end position="174"/>
    </location>
</feature>
<dbReference type="Pfam" id="PF03729">
    <property type="entry name" value="DUF308"/>
    <property type="match status" value="1"/>
</dbReference>
<name>A0A5C6BVA9_9BACT</name>